<feature type="transmembrane region" description="Helical" evidence="7">
    <location>
        <begin position="413"/>
        <end position="434"/>
    </location>
</feature>
<accession>A0AAN8ECF2</accession>
<dbReference type="PANTHER" id="PTHR43341">
    <property type="entry name" value="AMINO ACID PERMEASE"/>
    <property type="match status" value="1"/>
</dbReference>
<comment type="subcellular location">
    <subcellularLocation>
        <location evidence="1">Membrane</location>
        <topology evidence="1">Multi-pass membrane protein</topology>
    </subcellularLocation>
</comment>
<sequence length="558" mass="61305">MGQQEIFTSSKDSEKAGFSNDSTQLTSYAEGDTTLIHEGDGMKRAIKSRHAQMIAIGGTIGTGLFVGSGQGLARAGPAFLFIGYCLTSLLVYGIVTAVVEVASYLPLPGCSMAYCANRYVSRSLGFALGWLYFYSFGILVAYEVTAAAIVIDYWPNSLHIGAWITIMLIVIVLLNFCPVGIYAEAEFWFASIKVVMIVGLLILSFILFWGGGPNQNGILGFHYWKNPGATKEMLVSGTGGRVTAFFWAWSFSGFSFFFGPELIVYTAGEMKHPRKNLPVSARRFFYRLVFFYVLGALAIGIITDSTSEALVSGTGNAKSSPWVVAIQTAGIDALPSIINAGILTSAWSSGNSFLYMSSRALYSLSVQGSAPRIFIRCNKMGVPYYAVAVSALFSLLAYMVLGDGAGVVFNYLINLTNTAGYTSWICCCIVYLRFRKAAEAQGIKPVYRSRFQPYAVWVCLVSFTFLLSINGFTLFYTGNWSTSGFLSSYLGIPIFLALYFGHRIYRKSDPWVIKSEDVDMRSGVAEVEAHAEMWENEAKETQITQKPWLRKLLAVLWG</sequence>
<dbReference type="InterPro" id="IPR050524">
    <property type="entry name" value="APC_YAT"/>
</dbReference>
<dbReference type="PANTHER" id="PTHR43341:SF38">
    <property type="entry name" value="PROLINE TRANSPORTER (EUROFUNG)"/>
    <property type="match status" value="1"/>
</dbReference>
<dbReference type="FunFam" id="1.20.1740.10:FF:000001">
    <property type="entry name" value="Amino acid permease"/>
    <property type="match status" value="1"/>
</dbReference>
<evidence type="ECO:0000256" key="1">
    <source>
        <dbReference type="ARBA" id="ARBA00004141"/>
    </source>
</evidence>
<gene>
    <name evidence="9" type="ORF">OHC33_010936</name>
</gene>
<organism evidence="9 10">
    <name type="scientific">Knufia fluminis</name>
    <dbReference type="NCBI Taxonomy" id="191047"/>
    <lineage>
        <taxon>Eukaryota</taxon>
        <taxon>Fungi</taxon>
        <taxon>Dikarya</taxon>
        <taxon>Ascomycota</taxon>
        <taxon>Pezizomycotina</taxon>
        <taxon>Eurotiomycetes</taxon>
        <taxon>Chaetothyriomycetidae</taxon>
        <taxon>Chaetothyriales</taxon>
        <taxon>Trichomeriaceae</taxon>
        <taxon>Knufia</taxon>
    </lineage>
</organism>
<name>A0AAN8ECF2_9EURO</name>
<dbReference type="Pfam" id="PF00324">
    <property type="entry name" value="AA_permease"/>
    <property type="match status" value="1"/>
</dbReference>
<dbReference type="InterPro" id="IPR004841">
    <property type="entry name" value="AA-permease/SLC12A_dom"/>
</dbReference>
<evidence type="ECO:0000256" key="6">
    <source>
        <dbReference type="SAM" id="MobiDB-lite"/>
    </source>
</evidence>
<evidence type="ECO:0000313" key="9">
    <source>
        <dbReference type="EMBL" id="KAK5948008.1"/>
    </source>
</evidence>
<keyword evidence="10" id="KW-1185">Reference proteome</keyword>
<dbReference type="AlphaFoldDB" id="A0AAN8ECF2"/>
<comment type="caution">
    <text evidence="9">The sequence shown here is derived from an EMBL/GenBank/DDBJ whole genome shotgun (WGS) entry which is preliminary data.</text>
</comment>
<feature type="region of interest" description="Disordered" evidence="6">
    <location>
        <begin position="1"/>
        <end position="25"/>
    </location>
</feature>
<evidence type="ECO:0000256" key="4">
    <source>
        <dbReference type="ARBA" id="ARBA00022989"/>
    </source>
</evidence>
<feature type="transmembrane region" description="Helical" evidence="7">
    <location>
        <begin position="322"/>
        <end position="347"/>
    </location>
</feature>
<keyword evidence="2" id="KW-0813">Transport</keyword>
<evidence type="ECO:0000256" key="2">
    <source>
        <dbReference type="ARBA" id="ARBA00022448"/>
    </source>
</evidence>
<feature type="domain" description="Amino acid permease/ SLC12A" evidence="8">
    <location>
        <begin position="50"/>
        <end position="507"/>
    </location>
</feature>
<dbReference type="PIRSF" id="PIRSF006060">
    <property type="entry name" value="AA_transporter"/>
    <property type="match status" value="1"/>
</dbReference>
<evidence type="ECO:0000259" key="8">
    <source>
        <dbReference type="Pfam" id="PF00324"/>
    </source>
</evidence>
<proteinExistence type="predicted"/>
<feature type="transmembrane region" description="Helical" evidence="7">
    <location>
        <begin position="454"/>
        <end position="476"/>
    </location>
</feature>
<dbReference type="Proteomes" id="UP001316803">
    <property type="component" value="Unassembled WGS sequence"/>
</dbReference>
<feature type="transmembrane region" description="Helical" evidence="7">
    <location>
        <begin position="194"/>
        <end position="212"/>
    </location>
</feature>
<dbReference type="Gene3D" id="1.20.1740.10">
    <property type="entry name" value="Amino acid/polyamine transporter I"/>
    <property type="match status" value="1"/>
</dbReference>
<feature type="transmembrane region" description="Helical" evidence="7">
    <location>
        <begin position="482"/>
        <end position="501"/>
    </location>
</feature>
<feature type="transmembrane region" description="Helical" evidence="7">
    <location>
        <begin position="160"/>
        <end position="182"/>
    </location>
</feature>
<dbReference type="GO" id="GO:0015171">
    <property type="term" value="F:amino acid transmembrane transporter activity"/>
    <property type="evidence" value="ECO:0007669"/>
    <property type="project" value="TreeGrafter"/>
</dbReference>
<evidence type="ECO:0000313" key="10">
    <source>
        <dbReference type="Proteomes" id="UP001316803"/>
    </source>
</evidence>
<dbReference type="EMBL" id="JAKLMC020000055">
    <property type="protein sequence ID" value="KAK5948008.1"/>
    <property type="molecule type" value="Genomic_DNA"/>
</dbReference>
<dbReference type="GO" id="GO:0016020">
    <property type="term" value="C:membrane"/>
    <property type="evidence" value="ECO:0007669"/>
    <property type="project" value="UniProtKB-SubCell"/>
</dbReference>
<evidence type="ECO:0000256" key="7">
    <source>
        <dbReference type="SAM" id="Phobius"/>
    </source>
</evidence>
<evidence type="ECO:0000256" key="3">
    <source>
        <dbReference type="ARBA" id="ARBA00022692"/>
    </source>
</evidence>
<keyword evidence="3 7" id="KW-0812">Transmembrane</keyword>
<keyword evidence="4 7" id="KW-1133">Transmembrane helix</keyword>
<reference evidence="9 10" key="1">
    <citation type="submission" date="2022-12" db="EMBL/GenBank/DDBJ databases">
        <title>Genomic features and morphological characterization of a novel Knufia sp. strain isolated from spacecraft assembly facility.</title>
        <authorList>
            <person name="Teixeira M."/>
            <person name="Chander A.M."/>
            <person name="Stajich J.E."/>
            <person name="Venkateswaran K."/>
        </authorList>
    </citation>
    <scope>NUCLEOTIDE SEQUENCE [LARGE SCALE GENOMIC DNA]</scope>
    <source>
        <strain evidence="9 10">FJI-L2-BK-P2</strain>
    </source>
</reference>
<keyword evidence="5 7" id="KW-0472">Membrane</keyword>
<feature type="transmembrane region" description="Helical" evidence="7">
    <location>
        <begin position="284"/>
        <end position="302"/>
    </location>
</feature>
<feature type="transmembrane region" description="Helical" evidence="7">
    <location>
        <begin position="244"/>
        <end position="264"/>
    </location>
</feature>
<feature type="transmembrane region" description="Helical" evidence="7">
    <location>
        <begin position="53"/>
        <end position="73"/>
    </location>
</feature>
<evidence type="ECO:0000256" key="5">
    <source>
        <dbReference type="ARBA" id="ARBA00023136"/>
    </source>
</evidence>
<feature type="transmembrane region" description="Helical" evidence="7">
    <location>
        <begin position="382"/>
        <end position="401"/>
    </location>
</feature>
<feature type="compositionally biased region" description="Polar residues" evidence="6">
    <location>
        <begin position="1"/>
        <end position="10"/>
    </location>
</feature>
<feature type="transmembrane region" description="Helical" evidence="7">
    <location>
        <begin position="79"/>
        <end position="105"/>
    </location>
</feature>
<feature type="transmembrane region" description="Helical" evidence="7">
    <location>
        <begin position="126"/>
        <end position="154"/>
    </location>
</feature>
<protein>
    <recommendedName>
        <fullName evidence="8">Amino acid permease/ SLC12A domain-containing protein</fullName>
    </recommendedName>
</protein>